<dbReference type="Proteomes" id="UP000507470">
    <property type="component" value="Unassembled WGS sequence"/>
</dbReference>
<dbReference type="GO" id="GO:0071949">
    <property type="term" value="F:FAD binding"/>
    <property type="evidence" value="ECO:0007669"/>
    <property type="project" value="InterPro"/>
</dbReference>
<dbReference type="FunFam" id="2.40.110.10:FF:000003">
    <property type="entry name" value="Acyl-coenzyme A oxidase"/>
    <property type="match status" value="1"/>
</dbReference>
<dbReference type="FunFam" id="1.20.140.10:FF:000015">
    <property type="entry name" value="Acyl-coenzyme A oxidase"/>
    <property type="match status" value="1"/>
</dbReference>
<dbReference type="GO" id="GO:0033540">
    <property type="term" value="P:fatty acid beta-oxidation using acyl-CoA oxidase"/>
    <property type="evidence" value="ECO:0007669"/>
    <property type="project" value="TreeGrafter"/>
</dbReference>
<dbReference type="Pfam" id="PF22924">
    <property type="entry name" value="ACOX_C_alpha1"/>
    <property type="match status" value="1"/>
</dbReference>
<accession>A0A6J8E632</accession>
<dbReference type="PIRSF" id="PIRSF000168">
    <property type="entry name" value="Acyl-CoA_oxidase"/>
    <property type="match status" value="1"/>
</dbReference>
<dbReference type="GO" id="GO:0003997">
    <property type="term" value="F:acyl-CoA oxidase activity"/>
    <property type="evidence" value="ECO:0007669"/>
    <property type="project" value="UniProtKB-EC"/>
</dbReference>
<evidence type="ECO:0000256" key="12">
    <source>
        <dbReference type="PIRSR" id="PIRSR000168-1"/>
    </source>
</evidence>
<dbReference type="Pfam" id="PF01756">
    <property type="entry name" value="ACOX"/>
    <property type="match status" value="1"/>
</dbReference>
<keyword evidence="8 17" id="KW-0560">Oxidoreductase</keyword>
<protein>
    <recommendedName>
        <fullName evidence="11">Acyl-coenzyme A oxidase</fullName>
    </recommendedName>
</protein>
<organism evidence="17 18">
    <name type="scientific">Mytilus coruscus</name>
    <name type="common">Sea mussel</name>
    <dbReference type="NCBI Taxonomy" id="42192"/>
    <lineage>
        <taxon>Eukaryota</taxon>
        <taxon>Metazoa</taxon>
        <taxon>Spiralia</taxon>
        <taxon>Lophotrochozoa</taxon>
        <taxon>Mollusca</taxon>
        <taxon>Bivalvia</taxon>
        <taxon>Autobranchia</taxon>
        <taxon>Pteriomorphia</taxon>
        <taxon>Mytilida</taxon>
        <taxon>Mytiloidea</taxon>
        <taxon>Mytilidae</taxon>
        <taxon>Mytilinae</taxon>
        <taxon>Mytilus</taxon>
    </lineage>
</organism>
<dbReference type="PANTHER" id="PTHR10909">
    <property type="entry name" value="ELECTRON TRANSPORT OXIDOREDUCTASE"/>
    <property type="match status" value="1"/>
</dbReference>
<dbReference type="AlphaFoldDB" id="A0A6J8E632"/>
<evidence type="ECO:0000256" key="11">
    <source>
        <dbReference type="PIRNR" id="PIRNR000168"/>
    </source>
</evidence>
<evidence type="ECO:0000256" key="9">
    <source>
        <dbReference type="ARBA" id="ARBA00023098"/>
    </source>
</evidence>
<dbReference type="InterPro" id="IPR055060">
    <property type="entry name" value="ACOX_C_alpha1"/>
</dbReference>
<dbReference type="InterPro" id="IPR009100">
    <property type="entry name" value="AcylCoA_DH/oxidase_NM_dom_sf"/>
</dbReference>
<dbReference type="OrthoDB" id="538336at2759"/>
<keyword evidence="6 11" id="KW-0274">FAD</keyword>
<dbReference type="GO" id="GO:0005504">
    <property type="term" value="F:fatty acid binding"/>
    <property type="evidence" value="ECO:0007669"/>
    <property type="project" value="TreeGrafter"/>
</dbReference>
<evidence type="ECO:0000259" key="14">
    <source>
        <dbReference type="Pfam" id="PF01756"/>
    </source>
</evidence>
<evidence type="ECO:0000256" key="10">
    <source>
        <dbReference type="ARBA" id="ARBA00023140"/>
    </source>
</evidence>
<comment type="similarity">
    <text evidence="4 11">Belongs to the acyl-CoA oxidase family.</text>
</comment>
<dbReference type="Gene3D" id="1.20.140.10">
    <property type="entry name" value="Butyryl-CoA Dehydrogenase, subunit A, domain 3"/>
    <property type="match status" value="2"/>
</dbReference>
<comment type="cofactor">
    <cofactor evidence="2">
        <name>FAD</name>
        <dbReference type="ChEBI" id="CHEBI:57692"/>
    </cofactor>
</comment>
<dbReference type="GO" id="GO:0055088">
    <property type="term" value="P:lipid homeostasis"/>
    <property type="evidence" value="ECO:0007669"/>
    <property type="project" value="TreeGrafter"/>
</dbReference>
<dbReference type="EMBL" id="CACVKT020008520">
    <property type="protein sequence ID" value="CAC5415857.1"/>
    <property type="molecule type" value="Genomic_DNA"/>
</dbReference>
<evidence type="ECO:0000256" key="2">
    <source>
        <dbReference type="ARBA" id="ARBA00001974"/>
    </source>
</evidence>
<keyword evidence="7" id="KW-0276">Fatty acid metabolism</keyword>
<dbReference type="FunFam" id="1.20.140.10:FF:000013">
    <property type="entry name" value="Acyl-coenzyme A oxidase"/>
    <property type="match status" value="1"/>
</dbReference>
<keyword evidence="5 11" id="KW-0285">Flavoprotein</keyword>
<evidence type="ECO:0000256" key="13">
    <source>
        <dbReference type="PIRSR" id="PIRSR000168-2"/>
    </source>
</evidence>
<dbReference type="InterPro" id="IPR037069">
    <property type="entry name" value="AcylCoA_DH/ox_N_sf"/>
</dbReference>
<dbReference type="Gene3D" id="2.40.110.10">
    <property type="entry name" value="Butyryl-CoA Dehydrogenase, subunit A, domain 2"/>
    <property type="match status" value="1"/>
</dbReference>
<feature type="active site" description="Proton acceptor" evidence="12">
    <location>
        <position position="317"/>
    </location>
</feature>
<feature type="domain" description="Acyl-coenzyme A oxidase N-terminal" evidence="15">
    <location>
        <begin position="1"/>
        <end position="28"/>
    </location>
</feature>
<evidence type="ECO:0000256" key="5">
    <source>
        <dbReference type="ARBA" id="ARBA00022630"/>
    </source>
</evidence>
<keyword evidence="10" id="KW-0576">Peroxisome</keyword>
<gene>
    <name evidence="17" type="ORF">MCOR_48519</name>
</gene>
<dbReference type="SUPFAM" id="SSF56645">
    <property type="entry name" value="Acyl-CoA dehydrogenase NM domain-like"/>
    <property type="match status" value="1"/>
</dbReference>
<comment type="subcellular location">
    <subcellularLocation>
        <location evidence="3">Peroxisome</location>
    </subcellularLocation>
</comment>
<evidence type="ECO:0000256" key="3">
    <source>
        <dbReference type="ARBA" id="ARBA00004275"/>
    </source>
</evidence>
<proteinExistence type="inferred from homology"/>
<name>A0A6J8E632_MYTCO</name>
<dbReference type="InterPro" id="IPR012258">
    <property type="entry name" value="Acyl-CoA_oxidase"/>
</dbReference>
<comment type="catalytic activity">
    <reaction evidence="1">
        <text>a 2,3-saturated acyl-CoA + O2 = a (2E)-enoyl-CoA + H2O2</text>
        <dbReference type="Rhea" id="RHEA:38959"/>
        <dbReference type="ChEBI" id="CHEBI:15379"/>
        <dbReference type="ChEBI" id="CHEBI:16240"/>
        <dbReference type="ChEBI" id="CHEBI:58856"/>
        <dbReference type="ChEBI" id="CHEBI:65111"/>
        <dbReference type="EC" id="1.3.3.6"/>
    </reaction>
</comment>
<dbReference type="InterPro" id="IPR036250">
    <property type="entry name" value="AcylCo_DH-like_C"/>
</dbReference>
<feature type="domain" description="Acyl-CoA oxidase C-alpha1" evidence="16">
    <location>
        <begin position="170"/>
        <end position="332"/>
    </location>
</feature>
<evidence type="ECO:0000256" key="7">
    <source>
        <dbReference type="ARBA" id="ARBA00022832"/>
    </source>
</evidence>
<dbReference type="GO" id="GO:0005777">
    <property type="term" value="C:peroxisome"/>
    <property type="evidence" value="ECO:0007669"/>
    <property type="project" value="UniProtKB-SubCell"/>
</dbReference>
<dbReference type="Gene3D" id="1.10.540.10">
    <property type="entry name" value="Acyl-CoA dehydrogenase/oxidase, N-terminal domain"/>
    <property type="match status" value="1"/>
</dbReference>
<dbReference type="SUPFAM" id="SSF47203">
    <property type="entry name" value="Acyl-CoA dehydrogenase C-terminal domain-like"/>
    <property type="match status" value="2"/>
</dbReference>
<keyword evidence="18" id="KW-1185">Reference proteome</keyword>
<evidence type="ECO:0000256" key="6">
    <source>
        <dbReference type="ARBA" id="ARBA00022827"/>
    </source>
</evidence>
<evidence type="ECO:0000256" key="8">
    <source>
        <dbReference type="ARBA" id="ARBA00023002"/>
    </source>
</evidence>
<evidence type="ECO:0000259" key="15">
    <source>
        <dbReference type="Pfam" id="PF14749"/>
    </source>
</evidence>
<evidence type="ECO:0000256" key="1">
    <source>
        <dbReference type="ARBA" id="ARBA00001201"/>
    </source>
</evidence>
<feature type="binding site" evidence="13">
    <location>
        <position position="73"/>
    </location>
    <ligand>
        <name>FAD</name>
        <dbReference type="ChEBI" id="CHEBI:57692"/>
    </ligand>
</feature>
<keyword evidence="9" id="KW-0443">Lipid metabolism</keyword>
<evidence type="ECO:0000256" key="4">
    <source>
        <dbReference type="ARBA" id="ARBA00006288"/>
    </source>
</evidence>
<dbReference type="Pfam" id="PF14749">
    <property type="entry name" value="Acyl-CoA_ox_N"/>
    <property type="match status" value="1"/>
</dbReference>
<evidence type="ECO:0000313" key="18">
    <source>
        <dbReference type="Proteomes" id="UP000507470"/>
    </source>
</evidence>
<feature type="domain" description="Acyl-CoA oxidase C-terminal" evidence="14">
    <location>
        <begin position="372"/>
        <end position="550"/>
    </location>
</feature>
<evidence type="ECO:0000313" key="17">
    <source>
        <dbReference type="EMBL" id="CAC5415857.1"/>
    </source>
</evidence>
<evidence type="ECO:0000259" key="16">
    <source>
        <dbReference type="Pfam" id="PF22924"/>
    </source>
</evidence>
<feature type="binding site" evidence="13">
    <location>
        <position position="34"/>
    </location>
    <ligand>
        <name>FAD</name>
        <dbReference type="ChEBI" id="CHEBI:57692"/>
    </ligand>
</feature>
<reference evidence="17 18" key="1">
    <citation type="submission" date="2020-06" db="EMBL/GenBank/DDBJ databases">
        <authorList>
            <person name="Li R."/>
            <person name="Bekaert M."/>
        </authorList>
    </citation>
    <scope>NUCLEOTIDE SEQUENCE [LARGE SCALE GENOMIC DNA]</scope>
    <source>
        <strain evidence="18">wild</strain>
    </source>
</reference>
<dbReference type="InterPro" id="IPR002655">
    <property type="entry name" value="Acyl-CoA_oxidase_C"/>
</dbReference>
<sequence>MFIPTLERLATETQKAKWLPLATNFKILGTYAQTEMGHGTYLQGLETTATYDHVTEEFILNTPHKSSMKWWPGSLGKSSTHAVVQAVLIINGKKYGMHPFMLQLTSLDNHMPLPGIEVGDIGPKMTLDYNDNGFLLLKNVRIPRQHMLMKHAQVSSDGKYTSSGPNKAIYAPMVLVRVKMTKWVHDALRQAITTAIRYSAVRHQSKMSDSGPEPQVLDYQTQQYKLFPVLADTYALFFMSRNLRRQYNRMMDEIRNKGSYKMLAEIHSISCGLKGLSSKLGIDGASICRTACGGHGYLKVAGISEVLGLLHSVVTAEGEYTVVCLQTARYLMKQIAKVSVGEVVTGSSEYLNVDPQSYSCPLQTPADCLNLTFLCDIFRNRANCLIRSVASRLQIDIESGAPQHIAMNNNLQSLVRVAEAHCETIMVLDFTASVISLRTSPETIKVLTSLCQLHALHTIVKNAGDFMETESVGLEQMKWIREQELKLLEIIRPDAVALVDAFDLHDDSLGSLLGVYDGNVYERLYESTKYNPMNQNVVHPSYYKYLKPLMSGEMISKL</sequence>
<dbReference type="PANTHER" id="PTHR10909:SF392">
    <property type="entry name" value="ACYL-COENZYME A OXIDASE"/>
    <property type="match status" value="1"/>
</dbReference>
<dbReference type="InterPro" id="IPR046373">
    <property type="entry name" value="Acyl-CoA_Oxase/DH_mid-dom_sf"/>
</dbReference>
<dbReference type="InterPro" id="IPR029320">
    <property type="entry name" value="Acyl-CoA_ox_N"/>
</dbReference>